<evidence type="ECO:0000256" key="1">
    <source>
        <dbReference type="SAM" id="MobiDB-lite"/>
    </source>
</evidence>
<dbReference type="CDD" id="cd22160">
    <property type="entry name" value="F-box_AtFBL13-like"/>
    <property type="match status" value="1"/>
</dbReference>
<reference evidence="3 4" key="1">
    <citation type="submission" date="2020-10" db="EMBL/GenBank/DDBJ databases">
        <title>The Coptis chinensis genome and diversification of protoberbering-type alkaloids.</title>
        <authorList>
            <person name="Wang B."/>
            <person name="Shu S."/>
            <person name="Song C."/>
            <person name="Liu Y."/>
        </authorList>
    </citation>
    <scope>NUCLEOTIDE SEQUENCE [LARGE SCALE GENOMIC DNA]</scope>
    <source>
        <strain evidence="3">HL-2020</strain>
        <tissue evidence="3">Leaf</tissue>
    </source>
</reference>
<evidence type="ECO:0000313" key="3">
    <source>
        <dbReference type="EMBL" id="KAF9619620.1"/>
    </source>
</evidence>
<keyword evidence="4" id="KW-1185">Reference proteome</keyword>
<dbReference type="PANTHER" id="PTHR34223:SF51">
    <property type="entry name" value="OS06G0556300 PROTEIN"/>
    <property type="match status" value="1"/>
</dbReference>
<dbReference type="Pfam" id="PF23622">
    <property type="entry name" value="LRR_At1g61320_AtMIF1"/>
    <property type="match status" value="1"/>
</dbReference>
<dbReference type="InterPro" id="IPR032675">
    <property type="entry name" value="LRR_dom_sf"/>
</dbReference>
<dbReference type="InterPro" id="IPR055357">
    <property type="entry name" value="LRR_At1g61320_AtMIF1"/>
</dbReference>
<dbReference type="InterPro" id="IPR053197">
    <property type="entry name" value="F-box_SCFL_complex_component"/>
</dbReference>
<protein>
    <recommendedName>
        <fullName evidence="2">F-box domain-containing protein</fullName>
    </recommendedName>
</protein>
<dbReference type="Gene3D" id="1.20.1280.50">
    <property type="match status" value="1"/>
</dbReference>
<name>A0A835IKP5_9MAGN</name>
<dbReference type="InterPro" id="IPR006566">
    <property type="entry name" value="FBD"/>
</dbReference>
<dbReference type="Gene3D" id="3.80.10.10">
    <property type="entry name" value="Ribonuclease Inhibitor"/>
    <property type="match status" value="1"/>
</dbReference>
<dbReference type="SMART" id="SM00579">
    <property type="entry name" value="FBD"/>
    <property type="match status" value="1"/>
</dbReference>
<dbReference type="InterPro" id="IPR036047">
    <property type="entry name" value="F-box-like_dom_sf"/>
</dbReference>
<dbReference type="Pfam" id="PF00646">
    <property type="entry name" value="F-box"/>
    <property type="match status" value="1"/>
</dbReference>
<dbReference type="InterPro" id="IPR053781">
    <property type="entry name" value="F-box_AtFBL13-like"/>
</dbReference>
<feature type="compositionally biased region" description="Polar residues" evidence="1">
    <location>
        <begin position="134"/>
        <end position="147"/>
    </location>
</feature>
<comment type="caution">
    <text evidence="3">The sequence shown here is derived from an EMBL/GenBank/DDBJ whole genome shotgun (WGS) entry which is preliminary data.</text>
</comment>
<proteinExistence type="predicted"/>
<dbReference type="PROSITE" id="PS50181">
    <property type="entry name" value="FBOX"/>
    <property type="match status" value="1"/>
</dbReference>
<organism evidence="3 4">
    <name type="scientific">Coptis chinensis</name>
    <dbReference type="NCBI Taxonomy" id="261450"/>
    <lineage>
        <taxon>Eukaryota</taxon>
        <taxon>Viridiplantae</taxon>
        <taxon>Streptophyta</taxon>
        <taxon>Embryophyta</taxon>
        <taxon>Tracheophyta</taxon>
        <taxon>Spermatophyta</taxon>
        <taxon>Magnoliopsida</taxon>
        <taxon>Ranunculales</taxon>
        <taxon>Ranunculaceae</taxon>
        <taxon>Coptidoideae</taxon>
        <taxon>Coptis</taxon>
    </lineage>
</organism>
<dbReference type="SUPFAM" id="SSF81383">
    <property type="entry name" value="F-box domain"/>
    <property type="match status" value="1"/>
</dbReference>
<dbReference type="Pfam" id="PF08387">
    <property type="entry name" value="FBD"/>
    <property type="match status" value="1"/>
</dbReference>
<sequence length="816" mass="90242">MTNFQNSFTSGAFVPGFGSSTSSVLGEFGSSTGATCTGFGSSSSPFGSTNTAFGASSSPSSGFTFTPVFRQSSSPLGTTSSHFGASSSPSSGFTFIPAFRQSSSPLGTTSSHFGAQSSLFGGSNPAVQLPAFSQPPTQSTPSIFYSTSTPALGSNPSPLLFNSGLAPSPFGGMNSNTQSAGLFQFTAPSLGQTGSIVEQTGSTFGENSSLEMNRISALPMPIIFHILSFLPTKEVVRTCVLSKGWINIWSSVPSFHFNSRLFRSTKTFIKFVNSVLFLRDGSDMQNVSLSIVGSFDYEDLSRIKEWITYAVRHNVQVLDIENGCGRNIQLTPHLFTFSLKDGQLDEALFSASPSLETLVLENCNITSVEEMVRTCVLSKGWRNVWSTVPSFHFDHDLYLSKKKRDFFKFVESVLFRRDGLDIQKFSLSLRYGSRSGDMHRVNSWIIYALRHNVQVLHISNDDDTSIALSAQIFTCESLREFKLCNEDLKLPTLISLPVLTTLHLSSVVILNGHLHVAFFSACPCLETLILEECEFVNCYTVTISASQLKNLRISSVVPASVVISTPKLVSIEMIGMENPSIRFTCELKFISDVNFDIELDQSSESTALLISTVRNAQSLTLSTLFLQSMYVENDPSLLSCIQTPFSNLKRLKIGTLFSYNDIMLIKNLLRHSPQIEYVILGKYTDDDDDIKGKYTDDDDDIKGKYTDDDDDIKGKCEDYEYTNQVELFEEEDMMSNCKLSHLKLVEIQGFRGYENEVKLVKFFLGNATVLEQMFIMVSNSDKRRCVDNQEMMKIGRKLLRHPRASSSVGILLLQDL</sequence>
<feature type="domain" description="F-box" evidence="2">
    <location>
        <begin position="212"/>
        <end position="265"/>
    </location>
</feature>
<evidence type="ECO:0000313" key="4">
    <source>
        <dbReference type="Proteomes" id="UP000631114"/>
    </source>
</evidence>
<accession>A0A835IKP5</accession>
<dbReference type="Proteomes" id="UP000631114">
    <property type="component" value="Unassembled WGS sequence"/>
</dbReference>
<dbReference type="SUPFAM" id="SSF52047">
    <property type="entry name" value="RNI-like"/>
    <property type="match status" value="1"/>
</dbReference>
<gene>
    <name evidence="3" type="ORF">IFM89_007941</name>
</gene>
<evidence type="ECO:0000259" key="2">
    <source>
        <dbReference type="PROSITE" id="PS50181"/>
    </source>
</evidence>
<dbReference type="InterPro" id="IPR001810">
    <property type="entry name" value="F-box_dom"/>
</dbReference>
<dbReference type="PANTHER" id="PTHR34223">
    <property type="entry name" value="OS11G0201299 PROTEIN"/>
    <property type="match status" value="1"/>
</dbReference>
<feature type="region of interest" description="Disordered" evidence="1">
    <location>
        <begin position="126"/>
        <end position="147"/>
    </location>
</feature>
<dbReference type="AlphaFoldDB" id="A0A835IKP5"/>
<dbReference type="EMBL" id="JADFTS010000002">
    <property type="protein sequence ID" value="KAF9619620.1"/>
    <property type="molecule type" value="Genomic_DNA"/>
</dbReference>
<dbReference type="SMART" id="SM00256">
    <property type="entry name" value="FBOX"/>
    <property type="match status" value="1"/>
</dbReference>